<dbReference type="GO" id="GO:0004791">
    <property type="term" value="F:thioredoxin-disulfide reductase (NADPH) activity"/>
    <property type="evidence" value="ECO:0007669"/>
    <property type="project" value="TreeGrafter"/>
</dbReference>
<protein>
    <submittedName>
        <fullName evidence="4">Aa_trans domain-containing protein</fullName>
    </submittedName>
</protein>
<proteinExistence type="predicted"/>
<evidence type="ECO:0000313" key="2">
    <source>
        <dbReference type="EMBL" id="VDP38335.1"/>
    </source>
</evidence>
<gene>
    <name evidence="2" type="ORF">SBAD_LOCUS11246</name>
</gene>
<accession>A0A183J5U9</accession>
<dbReference type="OrthoDB" id="60822at2759"/>
<evidence type="ECO:0000313" key="3">
    <source>
        <dbReference type="Proteomes" id="UP000270296"/>
    </source>
</evidence>
<dbReference type="AlphaFoldDB" id="A0A183J5U9"/>
<dbReference type="PANTHER" id="PTHR13544">
    <property type="entry name" value="SELENOPROTEIN T"/>
    <property type="match status" value="1"/>
</dbReference>
<dbReference type="GO" id="GO:0005789">
    <property type="term" value="C:endoplasmic reticulum membrane"/>
    <property type="evidence" value="ECO:0007669"/>
    <property type="project" value="TreeGrafter"/>
</dbReference>
<keyword evidence="1" id="KW-0812">Transmembrane</keyword>
<dbReference type="GO" id="GO:0045454">
    <property type="term" value="P:cell redox homeostasis"/>
    <property type="evidence" value="ECO:0007669"/>
    <property type="project" value="TreeGrafter"/>
</dbReference>
<reference evidence="4" key="1">
    <citation type="submission" date="2016-06" db="UniProtKB">
        <authorList>
            <consortium name="WormBaseParasite"/>
        </authorList>
    </citation>
    <scope>IDENTIFICATION</scope>
</reference>
<reference evidence="2 3" key="2">
    <citation type="submission" date="2018-11" db="EMBL/GenBank/DDBJ databases">
        <authorList>
            <consortium name="Pathogen Informatics"/>
        </authorList>
    </citation>
    <scope>NUCLEOTIDE SEQUENCE [LARGE SCALE GENOMIC DNA]</scope>
</reference>
<keyword evidence="1" id="KW-1133">Transmembrane helix</keyword>
<dbReference type="PANTHER" id="PTHR13544:SF0">
    <property type="entry name" value="THIOREDOXIN REDUCTASE-LIKE SELENOPROTEIN T"/>
    <property type="match status" value="1"/>
</dbReference>
<evidence type="ECO:0000256" key="1">
    <source>
        <dbReference type="SAM" id="Phobius"/>
    </source>
</evidence>
<keyword evidence="3" id="KW-1185">Reference proteome</keyword>
<organism evidence="4">
    <name type="scientific">Soboliphyme baturini</name>
    <dbReference type="NCBI Taxonomy" id="241478"/>
    <lineage>
        <taxon>Eukaryota</taxon>
        <taxon>Metazoa</taxon>
        <taxon>Ecdysozoa</taxon>
        <taxon>Nematoda</taxon>
        <taxon>Enoplea</taxon>
        <taxon>Dorylaimia</taxon>
        <taxon>Dioctophymatida</taxon>
        <taxon>Dioctophymatoidea</taxon>
        <taxon>Soboliphymatidae</taxon>
        <taxon>Soboliphyme</taxon>
    </lineage>
</organism>
<name>A0A183J5U9_9BILA</name>
<dbReference type="InterPro" id="IPR019389">
    <property type="entry name" value="Selenoprotein_T"/>
</dbReference>
<dbReference type="WBParaSite" id="SBAD_0001163101-mRNA-1">
    <property type="protein sequence ID" value="SBAD_0001163101-mRNA-1"/>
    <property type="gene ID" value="SBAD_0001163101"/>
</dbReference>
<dbReference type="Proteomes" id="UP000270296">
    <property type="component" value="Unassembled WGS sequence"/>
</dbReference>
<keyword evidence="1" id="KW-0472">Membrane</keyword>
<feature type="transmembrane region" description="Helical" evidence="1">
    <location>
        <begin position="48"/>
        <end position="68"/>
    </location>
</feature>
<dbReference type="EMBL" id="UZAM01015323">
    <property type="protein sequence ID" value="VDP38335.1"/>
    <property type="molecule type" value="Genomic_DNA"/>
</dbReference>
<sequence>MSDEFMSQKDLYSIVISVACVKFTLIKDRFPTIIVEGDNYPPPPIKAFLAQAVSAFKIVMLISIIFGINPFSYLGTGTPNIYSWAMDNKMSNVLKVISTEYWNNVDSRKVRNSFI</sequence>
<evidence type="ECO:0000313" key="4">
    <source>
        <dbReference type="WBParaSite" id="SBAD_0001163101-mRNA-1"/>
    </source>
</evidence>